<evidence type="ECO:0000256" key="1">
    <source>
        <dbReference type="SAM" id="MobiDB-lite"/>
    </source>
</evidence>
<dbReference type="EMBL" id="KZ805334">
    <property type="protein sequence ID" value="PVI03184.1"/>
    <property type="molecule type" value="Genomic_DNA"/>
</dbReference>
<name>A0A2V1E0M3_9PLEO</name>
<reference evidence="2 3" key="1">
    <citation type="journal article" date="2018" name="Sci. Rep.">
        <title>Comparative genomics provides insights into the lifestyle and reveals functional heterogeneity of dark septate endophytic fungi.</title>
        <authorList>
            <person name="Knapp D.G."/>
            <person name="Nemeth J.B."/>
            <person name="Barry K."/>
            <person name="Hainaut M."/>
            <person name="Henrissat B."/>
            <person name="Johnson J."/>
            <person name="Kuo A."/>
            <person name="Lim J.H.P."/>
            <person name="Lipzen A."/>
            <person name="Nolan M."/>
            <person name="Ohm R.A."/>
            <person name="Tamas L."/>
            <person name="Grigoriev I.V."/>
            <person name="Spatafora J.W."/>
            <person name="Nagy L.G."/>
            <person name="Kovacs G.M."/>
        </authorList>
    </citation>
    <scope>NUCLEOTIDE SEQUENCE [LARGE SCALE GENOMIC DNA]</scope>
    <source>
        <strain evidence="2 3">DSE2036</strain>
    </source>
</reference>
<protein>
    <submittedName>
        <fullName evidence="2">Uncharacterized protein</fullName>
    </submittedName>
</protein>
<organism evidence="2 3">
    <name type="scientific">Periconia macrospinosa</name>
    <dbReference type="NCBI Taxonomy" id="97972"/>
    <lineage>
        <taxon>Eukaryota</taxon>
        <taxon>Fungi</taxon>
        <taxon>Dikarya</taxon>
        <taxon>Ascomycota</taxon>
        <taxon>Pezizomycotina</taxon>
        <taxon>Dothideomycetes</taxon>
        <taxon>Pleosporomycetidae</taxon>
        <taxon>Pleosporales</taxon>
        <taxon>Massarineae</taxon>
        <taxon>Periconiaceae</taxon>
        <taxon>Periconia</taxon>
    </lineage>
</organism>
<proteinExistence type="predicted"/>
<evidence type="ECO:0000313" key="2">
    <source>
        <dbReference type="EMBL" id="PVI03184.1"/>
    </source>
</evidence>
<keyword evidence="3" id="KW-1185">Reference proteome</keyword>
<gene>
    <name evidence="2" type="ORF">DM02DRAFT_626054</name>
</gene>
<feature type="region of interest" description="Disordered" evidence="1">
    <location>
        <begin position="1"/>
        <end position="67"/>
    </location>
</feature>
<dbReference type="Proteomes" id="UP000244855">
    <property type="component" value="Unassembled WGS sequence"/>
</dbReference>
<accession>A0A2V1E0M3</accession>
<dbReference type="OrthoDB" id="10589729at2759"/>
<dbReference type="AlphaFoldDB" id="A0A2V1E0M3"/>
<sequence length="327" mass="36586">MVRLFSTRKESASAESDSPMSTTVDLTDAAESERKDRSLFQRIFSRSSSPRKISAGKRPAATEDPEPYYYEEDNDIMAFKTPLNPVPEAQVEAEPSKRSDAPGFTAYYLRFDPARGSHPPPALPPLDRALSIIPEVDNSSMCDPGPSSPFRPEPLAPTNYSNRECSSCGLHYLECAKTIIPSGAKPSKGLNINIHIDEIDSVRLVNHVRKRTKNASHDTGEEDTHILMYLNHRYESTDKRVEIRIGFDRDVSHKERTVVAFLCEFKKSQIISYLGPHAAKLWCSSTATELSLSLDIRTCAMVMLPPTAVHPTFGFFHREIVRSISKT</sequence>
<feature type="compositionally biased region" description="Polar residues" evidence="1">
    <location>
        <begin position="13"/>
        <end position="25"/>
    </location>
</feature>
<evidence type="ECO:0000313" key="3">
    <source>
        <dbReference type="Proteomes" id="UP000244855"/>
    </source>
</evidence>